<comment type="caution">
    <text evidence="1">The sequence shown here is derived from an EMBL/GenBank/DDBJ whole genome shotgun (WGS) entry which is preliminary data.</text>
</comment>
<organism evidence="1 2">
    <name type="scientific">Platanthera zijinensis</name>
    <dbReference type="NCBI Taxonomy" id="2320716"/>
    <lineage>
        <taxon>Eukaryota</taxon>
        <taxon>Viridiplantae</taxon>
        <taxon>Streptophyta</taxon>
        <taxon>Embryophyta</taxon>
        <taxon>Tracheophyta</taxon>
        <taxon>Spermatophyta</taxon>
        <taxon>Magnoliopsida</taxon>
        <taxon>Liliopsida</taxon>
        <taxon>Asparagales</taxon>
        <taxon>Orchidaceae</taxon>
        <taxon>Orchidoideae</taxon>
        <taxon>Orchideae</taxon>
        <taxon>Orchidinae</taxon>
        <taxon>Platanthera</taxon>
    </lineage>
</organism>
<reference evidence="1 2" key="1">
    <citation type="journal article" date="2022" name="Nat. Plants">
        <title>Genomes of leafy and leafless Platanthera orchids illuminate the evolution of mycoheterotrophy.</title>
        <authorList>
            <person name="Li M.H."/>
            <person name="Liu K.W."/>
            <person name="Li Z."/>
            <person name="Lu H.C."/>
            <person name="Ye Q.L."/>
            <person name="Zhang D."/>
            <person name="Wang J.Y."/>
            <person name="Li Y.F."/>
            <person name="Zhong Z.M."/>
            <person name="Liu X."/>
            <person name="Yu X."/>
            <person name="Liu D.K."/>
            <person name="Tu X.D."/>
            <person name="Liu B."/>
            <person name="Hao Y."/>
            <person name="Liao X.Y."/>
            <person name="Jiang Y.T."/>
            <person name="Sun W.H."/>
            <person name="Chen J."/>
            <person name="Chen Y.Q."/>
            <person name="Ai Y."/>
            <person name="Zhai J.W."/>
            <person name="Wu S.S."/>
            <person name="Zhou Z."/>
            <person name="Hsiao Y.Y."/>
            <person name="Wu W.L."/>
            <person name="Chen Y.Y."/>
            <person name="Lin Y.F."/>
            <person name="Hsu J.L."/>
            <person name="Li C.Y."/>
            <person name="Wang Z.W."/>
            <person name="Zhao X."/>
            <person name="Zhong W.Y."/>
            <person name="Ma X.K."/>
            <person name="Ma L."/>
            <person name="Huang J."/>
            <person name="Chen G.Z."/>
            <person name="Huang M.Z."/>
            <person name="Huang L."/>
            <person name="Peng D.H."/>
            <person name="Luo Y.B."/>
            <person name="Zou S.Q."/>
            <person name="Chen S.P."/>
            <person name="Lan S."/>
            <person name="Tsai W.C."/>
            <person name="Van de Peer Y."/>
            <person name="Liu Z.J."/>
        </authorList>
    </citation>
    <scope>NUCLEOTIDE SEQUENCE [LARGE SCALE GENOMIC DNA]</scope>
    <source>
        <strain evidence="1">Lor287</strain>
    </source>
</reference>
<keyword evidence="2" id="KW-1185">Reference proteome</keyword>
<dbReference type="AlphaFoldDB" id="A0AAP0BH43"/>
<dbReference type="Proteomes" id="UP001418222">
    <property type="component" value="Unassembled WGS sequence"/>
</dbReference>
<sequence length="74" mass="8056">MIKSFPNSSHYQGGWVRDLASTSRSTENRCGHGWGAWAAARQWVPSRVPMGWAVKGLSERAGSGPTASSPLKWL</sequence>
<name>A0AAP0BH43_9ASPA</name>
<accession>A0AAP0BH43</accession>
<proteinExistence type="predicted"/>
<protein>
    <submittedName>
        <fullName evidence="1">Uncharacterized protein</fullName>
    </submittedName>
</protein>
<evidence type="ECO:0000313" key="2">
    <source>
        <dbReference type="Proteomes" id="UP001418222"/>
    </source>
</evidence>
<evidence type="ECO:0000313" key="1">
    <source>
        <dbReference type="EMBL" id="KAK8938838.1"/>
    </source>
</evidence>
<gene>
    <name evidence="1" type="ORF">KSP39_PZI011570</name>
</gene>
<dbReference type="EMBL" id="JBBWWQ010000009">
    <property type="protein sequence ID" value="KAK8938838.1"/>
    <property type="molecule type" value="Genomic_DNA"/>
</dbReference>